<evidence type="ECO:0000259" key="3">
    <source>
        <dbReference type="PROSITE" id="PS50118"/>
    </source>
</evidence>
<dbReference type="InterPro" id="IPR009071">
    <property type="entry name" value="HMG_box_dom"/>
</dbReference>
<feature type="compositionally biased region" description="Polar residues" evidence="2">
    <location>
        <begin position="132"/>
        <end position="141"/>
    </location>
</feature>
<evidence type="ECO:0000256" key="2">
    <source>
        <dbReference type="SAM" id="MobiDB-lite"/>
    </source>
</evidence>
<evidence type="ECO:0000256" key="1">
    <source>
        <dbReference type="PROSITE-ProRule" id="PRU00267"/>
    </source>
</evidence>
<dbReference type="EMBL" id="CAJVPP010002332">
    <property type="protein sequence ID" value="CAG8596476.1"/>
    <property type="molecule type" value="Genomic_DNA"/>
</dbReference>
<proteinExistence type="predicted"/>
<protein>
    <submittedName>
        <fullName evidence="4">14955_t:CDS:1</fullName>
    </submittedName>
</protein>
<dbReference type="GO" id="GO:0005634">
    <property type="term" value="C:nucleus"/>
    <property type="evidence" value="ECO:0007669"/>
    <property type="project" value="UniProtKB-UniRule"/>
</dbReference>
<reference evidence="4" key="1">
    <citation type="submission" date="2021-06" db="EMBL/GenBank/DDBJ databases">
        <authorList>
            <person name="Kallberg Y."/>
            <person name="Tangrot J."/>
            <person name="Rosling A."/>
        </authorList>
    </citation>
    <scope>NUCLEOTIDE SEQUENCE</scope>
    <source>
        <strain evidence="4">87-6 pot B 2015</strain>
    </source>
</reference>
<feature type="region of interest" description="Disordered" evidence="2">
    <location>
        <begin position="132"/>
        <end position="151"/>
    </location>
</feature>
<feature type="DNA-binding region" description="HMG box" evidence="1">
    <location>
        <begin position="29"/>
        <end position="100"/>
    </location>
</feature>
<dbReference type="SMART" id="SM00398">
    <property type="entry name" value="HMG"/>
    <property type="match status" value="1"/>
</dbReference>
<organism evidence="4 5">
    <name type="scientific">Funneliformis mosseae</name>
    <name type="common">Endomycorrhizal fungus</name>
    <name type="synonym">Glomus mosseae</name>
    <dbReference type="NCBI Taxonomy" id="27381"/>
    <lineage>
        <taxon>Eukaryota</taxon>
        <taxon>Fungi</taxon>
        <taxon>Fungi incertae sedis</taxon>
        <taxon>Mucoromycota</taxon>
        <taxon>Glomeromycotina</taxon>
        <taxon>Glomeromycetes</taxon>
        <taxon>Glomerales</taxon>
        <taxon>Glomeraceae</taxon>
        <taxon>Funneliformis</taxon>
    </lineage>
</organism>
<dbReference type="Proteomes" id="UP000789375">
    <property type="component" value="Unassembled WGS sequence"/>
</dbReference>
<name>A0A9N9CE07_FUNMO</name>
<accession>A0A9N9CE07</accession>
<evidence type="ECO:0000313" key="4">
    <source>
        <dbReference type="EMBL" id="CAG8596476.1"/>
    </source>
</evidence>
<dbReference type="Pfam" id="PF00505">
    <property type="entry name" value="HMG_box"/>
    <property type="match status" value="1"/>
</dbReference>
<keyword evidence="1" id="KW-0238">DNA-binding</keyword>
<dbReference type="InterPro" id="IPR036910">
    <property type="entry name" value="HMG_box_dom_sf"/>
</dbReference>
<sequence length="165" mass="18720">MLEDVIRPKFPPTLTKDVILERLRKANKPTAKINAFIVYRMELQEEYLRNNKKLRMPIMSSIASISWKGESPQTKAFYKQLADDAKSLYKPKYLPVVEYKHKEKIENDQKSGKVLPTGVICDADSDDVEQTVVDQNSTSGEGSPKFYEHSGTSSADIELFGMLDS</sequence>
<keyword evidence="1" id="KW-0539">Nucleus</keyword>
<dbReference type="AlphaFoldDB" id="A0A9N9CE07"/>
<comment type="caution">
    <text evidence="4">The sequence shown here is derived from an EMBL/GenBank/DDBJ whole genome shotgun (WGS) entry which is preliminary data.</text>
</comment>
<dbReference type="SUPFAM" id="SSF47095">
    <property type="entry name" value="HMG-box"/>
    <property type="match status" value="1"/>
</dbReference>
<dbReference type="GO" id="GO:0003677">
    <property type="term" value="F:DNA binding"/>
    <property type="evidence" value="ECO:0007669"/>
    <property type="project" value="UniProtKB-UniRule"/>
</dbReference>
<evidence type="ECO:0000313" key="5">
    <source>
        <dbReference type="Proteomes" id="UP000789375"/>
    </source>
</evidence>
<gene>
    <name evidence="4" type="ORF">FMOSSE_LOCUS8716</name>
</gene>
<feature type="domain" description="HMG box" evidence="3">
    <location>
        <begin position="29"/>
        <end position="100"/>
    </location>
</feature>
<keyword evidence="5" id="KW-1185">Reference proteome</keyword>
<dbReference type="PROSITE" id="PS50118">
    <property type="entry name" value="HMG_BOX_2"/>
    <property type="match status" value="1"/>
</dbReference>
<dbReference type="Gene3D" id="1.10.30.10">
    <property type="entry name" value="High mobility group box domain"/>
    <property type="match status" value="1"/>
</dbReference>